<dbReference type="InterPro" id="IPR029063">
    <property type="entry name" value="SAM-dependent_MTases_sf"/>
</dbReference>
<dbReference type="InterPro" id="IPR013216">
    <property type="entry name" value="Methyltransf_11"/>
</dbReference>
<dbReference type="SUPFAM" id="SSF53335">
    <property type="entry name" value="S-adenosyl-L-methionine-dependent methyltransferases"/>
    <property type="match status" value="1"/>
</dbReference>
<organism evidence="2 3">
    <name type="scientific">Halalkalibacter hemicellulosilyticusJCM 9152</name>
    <dbReference type="NCBI Taxonomy" id="1236971"/>
    <lineage>
        <taxon>Bacteria</taxon>
        <taxon>Bacillati</taxon>
        <taxon>Bacillota</taxon>
        <taxon>Bacilli</taxon>
        <taxon>Bacillales</taxon>
        <taxon>Bacillaceae</taxon>
        <taxon>Halalkalibacter</taxon>
    </lineage>
</organism>
<dbReference type="PANTHER" id="PTHR43861:SF1">
    <property type="entry name" value="TRANS-ACONITATE 2-METHYLTRANSFERASE"/>
    <property type="match status" value="1"/>
</dbReference>
<sequence length="256" mass="29395">MKMPIKDRWNAELYDRSHSFVSEFGNDLVELLAPKKGEKILDIGCGTGDLAYKLNKHGADVIGVDKSANMIHQALKKYPHIPFNVKDVVKLTYENEFNAVFSNATLHWEKKPKQALNCIYHSLKPGGRFVAEFGGKGNVEIITNEILKQLKLSSVTYSPEQFPWYFPSIGEYATLMEEVGFHVSVALHFHRPTPLEGDDGLRNWLEMFAVEMFKHATTETKERIYTSIEKNLRNTLFTNNRWIADYKRIRVVGIKD</sequence>
<feature type="domain" description="Methyltransferase type 11" evidence="1">
    <location>
        <begin position="41"/>
        <end position="130"/>
    </location>
</feature>
<keyword evidence="3" id="KW-1185">Reference proteome</keyword>
<protein>
    <submittedName>
        <fullName evidence="2">S-adenosylmethionine-dependent methyltransferase</fullName>
    </submittedName>
</protein>
<comment type="caution">
    <text evidence="2">The sequence shown here is derived from an EMBL/GenBank/DDBJ whole genome shotgun (WGS) entry which is preliminary data.</text>
</comment>
<evidence type="ECO:0000259" key="1">
    <source>
        <dbReference type="Pfam" id="PF08241"/>
    </source>
</evidence>
<reference evidence="2" key="1">
    <citation type="journal article" date="2014" name="Genome Announc.">
        <title>Draft Genome Sequences of Three Alkaliphilic Bacillus Strains, Bacillus wakoensis JCM 9140T, Bacillus akibai JCM 9157T, and Bacillus hemicellulosilyticus JCM 9152T.</title>
        <authorList>
            <person name="Yuki M."/>
            <person name="Oshima K."/>
            <person name="Suda W."/>
            <person name="Oshida Y."/>
            <person name="Kitamura K."/>
            <person name="Iida T."/>
            <person name="Hattori M."/>
            <person name="Ohkuma M."/>
        </authorList>
    </citation>
    <scope>NUCLEOTIDE SEQUENCE [LARGE SCALE GENOMIC DNA]</scope>
    <source>
        <strain evidence="2">JCM 9152</strain>
    </source>
</reference>
<dbReference type="Proteomes" id="UP000018895">
    <property type="component" value="Unassembled WGS sequence"/>
</dbReference>
<dbReference type="Pfam" id="PF08241">
    <property type="entry name" value="Methyltransf_11"/>
    <property type="match status" value="1"/>
</dbReference>
<proteinExistence type="predicted"/>
<gene>
    <name evidence="2" type="ORF">JCM9152_1346</name>
</gene>
<evidence type="ECO:0000313" key="2">
    <source>
        <dbReference type="EMBL" id="GAE29956.1"/>
    </source>
</evidence>
<dbReference type="Gene3D" id="3.40.50.150">
    <property type="entry name" value="Vaccinia Virus protein VP39"/>
    <property type="match status" value="1"/>
</dbReference>
<keyword evidence="2" id="KW-0489">Methyltransferase</keyword>
<dbReference type="GO" id="GO:0032259">
    <property type="term" value="P:methylation"/>
    <property type="evidence" value="ECO:0007669"/>
    <property type="project" value="UniProtKB-KW"/>
</dbReference>
<evidence type="ECO:0000313" key="3">
    <source>
        <dbReference type="Proteomes" id="UP000018895"/>
    </source>
</evidence>
<dbReference type="PANTHER" id="PTHR43861">
    <property type="entry name" value="TRANS-ACONITATE 2-METHYLTRANSFERASE-RELATED"/>
    <property type="match status" value="1"/>
</dbReference>
<dbReference type="AlphaFoldDB" id="W4QD33"/>
<name>W4QD33_9BACI</name>
<dbReference type="EMBL" id="BAUU01000008">
    <property type="protein sequence ID" value="GAE29956.1"/>
    <property type="molecule type" value="Genomic_DNA"/>
</dbReference>
<dbReference type="OrthoDB" id="9760689at2"/>
<keyword evidence="2" id="KW-0808">Transferase</keyword>
<dbReference type="RefSeq" id="WP_052015658.1">
    <property type="nucleotide sequence ID" value="NZ_BAUU01000008.1"/>
</dbReference>
<dbReference type="CDD" id="cd02440">
    <property type="entry name" value="AdoMet_MTases"/>
    <property type="match status" value="1"/>
</dbReference>
<dbReference type="GO" id="GO:0008757">
    <property type="term" value="F:S-adenosylmethionine-dependent methyltransferase activity"/>
    <property type="evidence" value="ECO:0007669"/>
    <property type="project" value="InterPro"/>
</dbReference>
<accession>W4QD33</accession>
<dbReference type="STRING" id="1236971.JCM9152_1346"/>